<evidence type="ECO:0000256" key="1">
    <source>
        <dbReference type="ARBA" id="ARBA00010688"/>
    </source>
</evidence>
<feature type="domain" description="Carbohydrate kinase PfkB" evidence="5">
    <location>
        <begin position="198"/>
        <end position="490"/>
    </location>
</feature>
<evidence type="ECO:0000256" key="3">
    <source>
        <dbReference type="ARBA" id="ARBA00022777"/>
    </source>
</evidence>
<evidence type="ECO:0000313" key="6">
    <source>
        <dbReference type="EMBL" id="QLD25265.1"/>
    </source>
</evidence>
<dbReference type="AlphaFoldDB" id="A0A7H8XK94"/>
<comment type="similarity">
    <text evidence="1">Belongs to the carbohydrate kinase PfkB family.</text>
</comment>
<dbReference type="InterPro" id="IPR011611">
    <property type="entry name" value="PfkB_dom"/>
</dbReference>
<dbReference type="Pfam" id="PF00294">
    <property type="entry name" value="PfkB"/>
    <property type="match status" value="1"/>
</dbReference>
<dbReference type="InterPro" id="IPR052700">
    <property type="entry name" value="Carb_kinase_PfkB-like"/>
</dbReference>
<feature type="region of interest" description="Disordered" evidence="4">
    <location>
        <begin position="524"/>
        <end position="559"/>
    </location>
</feature>
<organism evidence="6 7">
    <name type="scientific">Micromonospora carbonacea</name>
    <dbReference type="NCBI Taxonomy" id="47853"/>
    <lineage>
        <taxon>Bacteria</taxon>
        <taxon>Bacillati</taxon>
        <taxon>Actinomycetota</taxon>
        <taxon>Actinomycetes</taxon>
        <taxon>Micromonosporales</taxon>
        <taxon>Micromonosporaceae</taxon>
        <taxon>Micromonospora</taxon>
    </lineage>
</organism>
<dbReference type="GO" id="GO:0016301">
    <property type="term" value="F:kinase activity"/>
    <property type="evidence" value="ECO:0007669"/>
    <property type="project" value="UniProtKB-KW"/>
</dbReference>
<dbReference type="Gene3D" id="3.40.1190.20">
    <property type="match status" value="1"/>
</dbReference>
<accession>A0A7H8XK94</accession>
<dbReference type="KEGG" id="mcab:HXZ27_14460"/>
<dbReference type="PANTHER" id="PTHR43320:SF2">
    <property type="entry name" value="2-DEHYDRO-3-DEOXYGLUCONOKINASE_2-DEHYDRO-3-DEOXYGALACTONOKINASE"/>
    <property type="match status" value="1"/>
</dbReference>
<keyword evidence="2" id="KW-0808">Transferase</keyword>
<feature type="compositionally biased region" description="Basic residues" evidence="4">
    <location>
        <begin position="155"/>
        <end position="184"/>
    </location>
</feature>
<dbReference type="Proteomes" id="UP000509335">
    <property type="component" value="Chromosome"/>
</dbReference>
<keyword evidence="3 6" id="KW-0418">Kinase</keyword>
<evidence type="ECO:0000256" key="2">
    <source>
        <dbReference type="ARBA" id="ARBA00022679"/>
    </source>
</evidence>
<feature type="region of interest" description="Disordered" evidence="4">
    <location>
        <begin position="1"/>
        <end position="197"/>
    </location>
</feature>
<evidence type="ECO:0000256" key="4">
    <source>
        <dbReference type="SAM" id="MobiDB-lite"/>
    </source>
</evidence>
<feature type="compositionally biased region" description="Basic residues" evidence="4">
    <location>
        <begin position="55"/>
        <end position="122"/>
    </location>
</feature>
<evidence type="ECO:0000259" key="5">
    <source>
        <dbReference type="Pfam" id="PF00294"/>
    </source>
</evidence>
<evidence type="ECO:0000313" key="7">
    <source>
        <dbReference type="Proteomes" id="UP000509335"/>
    </source>
</evidence>
<dbReference type="EMBL" id="CP058322">
    <property type="protein sequence ID" value="QLD25265.1"/>
    <property type="molecule type" value="Genomic_DNA"/>
</dbReference>
<protein>
    <submittedName>
        <fullName evidence="6">Sugar kinase</fullName>
    </submittedName>
</protein>
<feature type="compositionally biased region" description="Gly residues" evidence="4">
    <location>
        <begin position="548"/>
        <end position="559"/>
    </location>
</feature>
<dbReference type="CDD" id="cd01166">
    <property type="entry name" value="KdgK"/>
    <property type="match status" value="1"/>
</dbReference>
<proteinExistence type="inferred from homology"/>
<sequence length="559" mass="58938">MGRTRRRRAGPPAPVARPGRRGAAHRAPPPGRRAGARPPRRLAAGPALRPDRPRRPGRPPRQPRHQRPPRRRRVRRVLLAGGRRRAAARLHRLRRRGGTRQRQRRAVGRADRHRAGRRRVHPGLHGPGARRPVVRPDGDVPGGLRGVRLRDPGRGARRRQPARPARRRRGRRGPRPRHGRRPRRHPDGTRVTGAPGPEVVAVGETMVVMSPADAAPLDRADRLRLGVGGAESNLAIGLAGLGHRVAWVSRVGDDPFGRMVLHEVAGGGVDVDSVALDPHAPTGVYFKDPRPEATGVHYYRAGSAASRLGPGALDDPRLAGARLLHLSGITPVLSESCRALVAHAVDDRPLGDALVSFDVNHRPRLWSADRAADVLRDLADRADIVLVGLDEAERLWGAADPQAVRRLLPRPATVVVKDGAVGATALPRTGPAVFVPALRAPVVEPVGAGDAFAAGYLSAVLRGLDQAAALRCGHVVAVRALAVPGDCAPPPRRRDLDGVVALPADRWAALDPVAAGLLHGLTGGSADGPVGGGGTAAADDGSAHVGTGAAGPGDGRGSR</sequence>
<reference evidence="6 7" key="1">
    <citation type="submission" date="2020-07" db="EMBL/GenBank/DDBJ databases">
        <title>A bifunctional nitrone conjugated secondary metabolite targeting the ribosome.</title>
        <authorList>
            <person name="Limbrick E.M."/>
            <person name="Graf M."/>
            <person name="Derewacz D.K."/>
            <person name="Nguyen F."/>
            <person name="Spraggins J.M."/>
            <person name="Wieland M."/>
            <person name="Ynigez-Gutierrez A.E."/>
            <person name="Reisman B.J."/>
            <person name="Zinshteyn B."/>
            <person name="McCulloch K."/>
            <person name="Iverson T.M."/>
            <person name="Green R."/>
            <person name="Wilson D.N."/>
            <person name="Bachmann B.O."/>
        </authorList>
    </citation>
    <scope>NUCLEOTIDE SEQUENCE [LARGE SCALE GENOMIC DNA]</scope>
    <source>
        <strain evidence="7">aurantiaca</strain>
    </source>
</reference>
<gene>
    <name evidence="6" type="ORF">HXZ27_14460</name>
</gene>
<dbReference type="SUPFAM" id="SSF53613">
    <property type="entry name" value="Ribokinase-like"/>
    <property type="match status" value="1"/>
</dbReference>
<dbReference type="InterPro" id="IPR029056">
    <property type="entry name" value="Ribokinase-like"/>
</dbReference>
<feature type="compositionally biased region" description="Gly residues" evidence="4">
    <location>
        <begin position="524"/>
        <end position="535"/>
    </location>
</feature>
<dbReference type="PANTHER" id="PTHR43320">
    <property type="entry name" value="SUGAR KINASE"/>
    <property type="match status" value="1"/>
</dbReference>
<name>A0A7H8XK94_9ACTN</name>